<organism evidence="2 3">
    <name type="scientific">Lactuca virosa</name>
    <dbReference type="NCBI Taxonomy" id="75947"/>
    <lineage>
        <taxon>Eukaryota</taxon>
        <taxon>Viridiplantae</taxon>
        <taxon>Streptophyta</taxon>
        <taxon>Embryophyta</taxon>
        <taxon>Tracheophyta</taxon>
        <taxon>Spermatophyta</taxon>
        <taxon>Magnoliopsida</taxon>
        <taxon>eudicotyledons</taxon>
        <taxon>Gunneridae</taxon>
        <taxon>Pentapetalae</taxon>
        <taxon>asterids</taxon>
        <taxon>campanulids</taxon>
        <taxon>Asterales</taxon>
        <taxon>Asteraceae</taxon>
        <taxon>Cichorioideae</taxon>
        <taxon>Cichorieae</taxon>
        <taxon>Lactucinae</taxon>
        <taxon>Lactuca</taxon>
    </lineage>
</organism>
<evidence type="ECO:0000313" key="3">
    <source>
        <dbReference type="Proteomes" id="UP001157418"/>
    </source>
</evidence>
<feature type="chain" id="PRO_5043773473" evidence="1">
    <location>
        <begin position="17"/>
        <end position="66"/>
    </location>
</feature>
<dbReference type="AlphaFoldDB" id="A0AAU9LNY9"/>
<accession>A0AAU9LNY9</accession>
<reference evidence="2 3" key="1">
    <citation type="submission" date="2022-01" db="EMBL/GenBank/DDBJ databases">
        <authorList>
            <person name="Xiong W."/>
            <person name="Schranz E."/>
        </authorList>
    </citation>
    <scope>NUCLEOTIDE SEQUENCE [LARGE SCALE GENOMIC DNA]</scope>
</reference>
<evidence type="ECO:0000313" key="2">
    <source>
        <dbReference type="EMBL" id="CAH1417354.1"/>
    </source>
</evidence>
<keyword evidence="3" id="KW-1185">Reference proteome</keyword>
<proteinExistence type="predicted"/>
<keyword evidence="1" id="KW-0732">Signal</keyword>
<protein>
    <submittedName>
        <fullName evidence="2">Uncharacterized protein</fullName>
    </submittedName>
</protein>
<name>A0AAU9LNY9_9ASTR</name>
<sequence length="66" mass="7643">MYLPLAACWKWQLSHLFELLIVLRFSSKPKKIHTPSNHFSYTPKFISSQSSLVDRPSSIPMYIAGF</sequence>
<evidence type="ECO:0000256" key="1">
    <source>
        <dbReference type="SAM" id="SignalP"/>
    </source>
</evidence>
<dbReference type="EMBL" id="CAKMRJ010000002">
    <property type="protein sequence ID" value="CAH1417354.1"/>
    <property type="molecule type" value="Genomic_DNA"/>
</dbReference>
<gene>
    <name evidence="2" type="ORF">LVIROSA_LOCUS5044</name>
</gene>
<comment type="caution">
    <text evidence="2">The sequence shown here is derived from an EMBL/GenBank/DDBJ whole genome shotgun (WGS) entry which is preliminary data.</text>
</comment>
<feature type="signal peptide" evidence="1">
    <location>
        <begin position="1"/>
        <end position="16"/>
    </location>
</feature>
<dbReference type="Proteomes" id="UP001157418">
    <property type="component" value="Unassembled WGS sequence"/>
</dbReference>